<dbReference type="AlphaFoldDB" id="A0A5B0G2T5"/>
<comment type="caution">
    <text evidence="1">The sequence shown here is derived from an EMBL/GenBank/DDBJ whole genome shotgun (WGS) entry which is preliminary data.</text>
</comment>
<dbReference type="EMBL" id="VTUZ01000072">
    <property type="protein sequence ID" value="KAA0997803.1"/>
    <property type="molecule type" value="Genomic_DNA"/>
</dbReference>
<dbReference type="RefSeq" id="WP_149676432.1">
    <property type="nucleotide sequence ID" value="NZ_VTUZ01000072.1"/>
</dbReference>
<sequence length="79" mass="8983">MGLRWVPSIHMPRAASRITLEVTAVRVERLQDVSEADTQAEGFERDTSPCDRVWRTCEEIGCLGQTRWAAIILSALRNR</sequence>
<gene>
    <name evidence="1" type="ORF">FVF58_47420</name>
</gene>
<organism evidence="1 2">
    <name type="scientific">Paraburkholderia panacisoli</name>
    <dbReference type="NCBI Taxonomy" id="2603818"/>
    <lineage>
        <taxon>Bacteria</taxon>
        <taxon>Pseudomonadati</taxon>
        <taxon>Pseudomonadota</taxon>
        <taxon>Betaproteobacteria</taxon>
        <taxon>Burkholderiales</taxon>
        <taxon>Burkholderiaceae</taxon>
        <taxon>Paraburkholderia</taxon>
    </lineage>
</organism>
<keyword evidence="2" id="KW-1185">Reference proteome</keyword>
<dbReference type="Proteomes" id="UP000325273">
    <property type="component" value="Unassembled WGS sequence"/>
</dbReference>
<name>A0A5B0G2T5_9BURK</name>
<evidence type="ECO:0000313" key="2">
    <source>
        <dbReference type="Proteomes" id="UP000325273"/>
    </source>
</evidence>
<accession>A0A5B0G2T5</accession>
<protein>
    <submittedName>
        <fullName evidence="1">Uncharacterized protein</fullName>
    </submittedName>
</protein>
<evidence type="ECO:0000313" key="1">
    <source>
        <dbReference type="EMBL" id="KAA0997803.1"/>
    </source>
</evidence>
<reference evidence="1 2" key="1">
    <citation type="submission" date="2019-08" db="EMBL/GenBank/DDBJ databases">
        <title>Paraburkholderia sp. DCY113.</title>
        <authorList>
            <person name="Kang J."/>
        </authorList>
    </citation>
    <scope>NUCLEOTIDE SEQUENCE [LARGE SCALE GENOMIC DNA]</scope>
    <source>
        <strain evidence="1 2">DCY113</strain>
    </source>
</reference>
<proteinExistence type="predicted"/>